<dbReference type="EMBL" id="JAFLWW010000001">
    <property type="protein sequence ID" value="MBT1154388.1"/>
    <property type="molecule type" value="Genomic_DNA"/>
</dbReference>
<feature type="region of interest" description="Disordered" evidence="1">
    <location>
        <begin position="397"/>
        <end position="426"/>
    </location>
</feature>
<keyword evidence="4" id="KW-1185">Reference proteome</keyword>
<proteinExistence type="predicted"/>
<dbReference type="Proteomes" id="UP001138921">
    <property type="component" value="Unassembled WGS sequence"/>
</dbReference>
<reference evidence="3" key="2">
    <citation type="submission" date="2021-03" db="EMBL/GenBank/DDBJ databases">
        <authorList>
            <person name="Artuso I."/>
            <person name="Turrini P."/>
            <person name="Pirolo M."/>
            <person name="Lugli G.A."/>
            <person name="Ventura M."/>
            <person name="Visca P."/>
        </authorList>
    </citation>
    <scope>NUCLEOTIDE SEQUENCE</scope>
    <source>
        <strain evidence="3">LMG 26462</strain>
    </source>
</reference>
<dbReference type="RefSeq" id="WP_214385561.1">
    <property type="nucleotide sequence ID" value="NZ_JAFLWW010000001.1"/>
</dbReference>
<dbReference type="InterPro" id="IPR009045">
    <property type="entry name" value="Zn_M74/Hedgehog-like"/>
</dbReference>
<evidence type="ECO:0000313" key="3">
    <source>
        <dbReference type="EMBL" id="MBT1154388.1"/>
    </source>
</evidence>
<feature type="compositionally biased region" description="Low complexity" evidence="1">
    <location>
        <begin position="397"/>
        <end position="407"/>
    </location>
</feature>
<organism evidence="3 4">
    <name type="scientific">Aminobacter anthyllidis</name>
    <dbReference type="NCBI Taxonomy" id="1035067"/>
    <lineage>
        <taxon>Bacteria</taxon>
        <taxon>Pseudomonadati</taxon>
        <taxon>Pseudomonadota</taxon>
        <taxon>Alphaproteobacteria</taxon>
        <taxon>Hyphomicrobiales</taxon>
        <taxon>Phyllobacteriaceae</taxon>
        <taxon>Aminobacter</taxon>
    </lineage>
</organism>
<feature type="region of interest" description="Disordered" evidence="1">
    <location>
        <begin position="657"/>
        <end position="705"/>
    </location>
</feature>
<evidence type="ECO:0000313" key="4">
    <source>
        <dbReference type="Proteomes" id="UP001138921"/>
    </source>
</evidence>
<dbReference type="Gene3D" id="3.30.1380.10">
    <property type="match status" value="1"/>
</dbReference>
<feature type="compositionally biased region" description="Basic and acidic residues" evidence="1">
    <location>
        <begin position="675"/>
        <end position="688"/>
    </location>
</feature>
<evidence type="ECO:0000259" key="2">
    <source>
        <dbReference type="Pfam" id="PF08291"/>
    </source>
</evidence>
<protein>
    <recommendedName>
        <fullName evidence="2">Peptidase M15A C-terminal domain-containing protein</fullName>
    </recommendedName>
</protein>
<evidence type="ECO:0000256" key="1">
    <source>
        <dbReference type="SAM" id="MobiDB-lite"/>
    </source>
</evidence>
<dbReference type="Pfam" id="PF08291">
    <property type="entry name" value="Peptidase_M15_3"/>
    <property type="match status" value="1"/>
</dbReference>
<name>A0A9X1A6W6_9HYPH</name>
<dbReference type="SUPFAM" id="SSF55166">
    <property type="entry name" value="Hedgehog/DD-peptidase"/>
    <property type="match status" value="1"/>
</dbReference>
<comment type="caution">
    <text evidence="3">The sequence shown here is derived from an EMBL/GenBank/DDBJ whole genome shotgun (WGS) entry which is preliminary data.</text>
</comment>
<gene>
    <name evidence="3" type="ORF">J1C56_02155</name>
</gene>
<reference evidence="3" key="1">
    <citation type="journal article" date="2021" name="Microorganisms">
        <title>Phylogenomic Reconstruction and Metabolic Potential of the Genus Aminobacter.</title>
        <authorList>
            <person name="Artuso I."/>
            <person name="Turrini P."/>
            <person name="Pirolo M."/>
            <person name="Lugli G.A."/>
            <person name="Ventura M."/>
            <person name="Visca P."/>
        </authorList>
    </citation>
    <scope>NUCLEOTIDE SEQUENCE</scope>
    <source>
        <strain evidence="3">LMG 26462</strain>
    </source>
</reference>
<feature type="domain" description="Peptidase M15A C-terminal" evidence="2">
    <location>
        <begin position="56"/>
        <end position="135"/>
    </location>
</feature>
<accession>A0A9X1A6W6</accession>
<dbReference type="AlphaFoldDB" id="A0A9X1A6W6"/>
<sequence length="705" mass="72050">MTDAVSNIGSALRTAAFEPVSRPQVDVGPRGLEALAPNGLNPGGLDFYNSNQSGIAQDLQDALVGTSTEFGRNLGITSGYRSASHNQRVGGAKGSMHVQGKAADIDMTGMTSVEREQLVRELTQRGAGGFITYDQSPDMLHVDMRARPNGVDPHFMHNRSAANMSRAPDWFQAAAEFGGLRTPDQAPVPDAPPRNPDPLVAAPLGQIERAPLAPVPSSLMAAPAGVVERGNLAAAQPREPDPERFGPRGTVTTATADRLPERTDPLAALLSEGMLGRGRVTPPSFNSAMMTAPASGLPSQTLKAAPGTSLATNLPGIGPTNATYEDAPELTRRNPIANLASKAYDLVSGAVTPSAQASPSIPRAALGIGQTKAPSFTSARMTAPATSLPAQRMVAPAAQPSPAKQASVYQQAAASRAVPAPTNSMNSIPRGTMLQPPAPTAPANAALMSPSLMGPAQSLVPQGPQPLFTPAPAMPAVKPQVVTQPKIAQPVTTPTTARVKTPQQRIEDAFALAAPPAPKFTASDIYGGQVGTGTATGGNSVSRFENNPNTYVTNAFGVTTATGPNGNQMAVKGTPGPLSKASLSDPLAGMLGKMPSGKAIAGSLLGAALGNMVGGPLAGAVGAKLGSKLASGNIAQNSLLSKLMGGYSTNILGQRMTFANPTSGGPFPNAPDRPSGSDRSYDVSRGRDISPGASREIEAGRGGLY</sequence>
<dbReference type="InterPro" id="IPR013230">
    <property type="entry name" value="Peptidase_M15A_C"/>
</dbReference>